<sequence length="571" mass="66309">MSHVGPLIEFSSIETWQSYEKKSHETSFHSDLIKAMKNECMTNLCLSVNDCSALIEALLSLEENRVEYVLECCERKDWNAVEFKQEEIENILIALYVMGKISKSIYLFTTQIVLTFKQFNQSVMPSQYAIATSNVEVLDLNHPSNIEHKERVLASSRGQASKPKLHQFLTEYATEEAQVICCQLTDKEAPFFIRNDNMTSPRVKNRQQKTPEEIIVRESKEARDCRPGKPRRWANVLIVVESGPVVFDFYTKRLYILSVLTVERLCELHGHPIAMMPVLGATSAEDMKVMRLQQQHPVLVYNDLVDNNLTCPDRIYCDQLFGLLHDLYHAQLLSTIPKPYRNMFLDLDTYCLQFFGVADNSRAIEGFSLLIESENQVFKNYYYKLCDLLLKYSKATPARTWLTFDEAKKYLELKQSMEKKRPFLDQEFTFDEKLDPNFMAGRYTFNRLELIPMNAVNFMFVNYLLFQSCCQHAIENQALPCNSLFESSIEKFIAHFGFRKGAKIIFSDLKFAMLFWQHTAKMIHESNCESGPNHFCKIGYKAKIRRQVRTSVDKEALKDTQAKLQRRASFS</sequence>
<keyword evidence="2" id="KW-1185">Reference proteome</keyword>
<organism evidence="1 2">
    <name type="scientific">Parashewanella spongiae</name>
    <dbReference type="NCBI Taxonomy" id="342950"/>
    <lineage>
        <taxon>Bacteria</taxon>
        <taxon>Pseudomonadati</taxon>
        <taxon>Pseudomonadota</taxon>
        <taxon>Gammaproteobacteria</taxon>
        <taxon>Alteromonadales</taxon>
        <taxon>Shewanellaceae</taxon>
        <taxon>Parashewanella</taxon>
    </lineage>
</organism>
<dbReference type="AlphaFoldDB" id="A0A3A6TQV5"/>
<reference evidence="1 2" key="1">
    <citation type="submission" date="2018-09" db="EMBL/GenBank/DDBJ databases">
        <title>Phylogeny of the Shewanellaceae, and recommendation for two new genera, Pseudoshewanella and Parashewanella.</title>
        <authorList>
            <person name="Wang G."/>
        </authorList>
    </citation>
    <scope>NUCLEOTIDE SEQUENCE [LARGE SCALE GENOMIC DNA]</scope>
    <source>
        <strain evidence="1 2">KCTC 22492</strain>
    </source>
</reference>
<evidence type="ECO:0000313" key="1">
    <source>
        <dbReference type="EMBL" id="RJY18402.1"/>
    </source>
</evidence>
<dbReference type="Proteomes" id="UP000273022">
    <property type="component" value="Unassembled WGS sequence"/>
</dbReference>
<evidence type="ECO:0000313" key="2">
    <source>
        <dbReference type="Proteomes" id="UP000273022"/>
    </source>
</evidence>
<comment type="caution">
    <text evidence="1">The sequence shown here is derived from an EMBL/GenBank/DDBJ whole genome shotgun (WGS) entry which is preliminary data.</text>
</comment>
<gene>
    <name evidence="1" type="ORF">D5R81_05525</name>
</gene>
<proteinExistence type="predicted"/>
<name>A0A3A6TQV5_9GAMM</name>
<protein>
    <submittedName>
        <fullName evidence="1">Uncharacterized protein</fullName>
    </submittedName>
</protein>
<dbReference type="RefSeq" id="WP_121852654.1">
    <property type="nucleotide sequence ID" value="NZ_CP037952.1"/>
</dbReference>
<dbReference type="EMBL" id="QYYH01000023">
    <property type="protein sequence ID" value="RJY18402.1"/>
    <property type="molecule type" value="Genomic_DNA"/>
</dbReference>
<accession>A0A3A6TQV5</accession>